<dbReference type="InterPro" id="IPR038610">
    <property type="entry name" value="FliK-like_C_sf"/>
</dbReference>
<feature type="compositionally biased region" description="Basic and acidic residues" evidence="4">
    <location>
        <begin position="284"/>
        <end position="294"/>
    </location>
</feature>
<evidence type="ECO:0000259" key="5">
    <source>
        <dbReference type="Pfam" id="PF02120"/>
    </source>
</evidence>
<feature type="region of interest" description="Disordered" evidence="4">
    <location>
        <begin position="49"/>
        <end position="471"/>
    </location>
</feature>
<feature type="compositionally biased region" description="Basic and acidic residues" evidence="4">
    <location>
        <begin position="64"/>
        <end position="74"/>
    </location>
</feature>
<name>A0A2A4CQP5_9RHOB</name>
<dbReference type="GO" id="GO:0044780">
    <property type="term" value="P:bacterial-type flagellum assembly"/>
    <property type="evidence" value="ECO:0007669"/>
    <property type="project" value="InterPro"/>
</dbReference>
<feature type="compositionally biased region" description="Low complexity" evidence="4">
    <location>
        <begin position="387"/>
        <end position="398"/>
    </location>
</feature>
<dbReference type="AlphaFoldDB" id="A0A2A4CQP5"/>
<dbReference type="Proteomes" id="UP000243507">
    <property type="component" value="Unassembled WGS sequence"/>
</dbReference>
<evidence type="ECO:0000313" key="6">
    <source>
        <dbReference type="EMBL" id="PCD76572.1"/>
    </source>
</evidence>
<keyword evidence="7" id="KW-1185">Reference proteome</keyword>
<dbReference type="Pfam" id="PF02120">
    <property type="entry name" value="Flg_hook"/>
    <property type="match status" value="1"/>
</dbReference>
<evidence type="ECO:0000256" key="1">
    <source>
        <dbReference type="ARBA" id="ARBA00003944"/>
    </source>
</evidence>
<dbReference type="GO" id="GO:0009424">
    <property type="term" value="C:bacterial-type flagellum hook"/>
    <property type="evidence" value="ECO:0007669"/>
    <property type="project" value="InterPro"/>
</dbReference>
<comment type="caution">
    <text evidence="6">The sequence shown here is derived from an EMBL/GenBank/DDBJ whole genome shotgun (WGS) entry which is preliminary data.</text>
</comment>
<keyword evidence="3" id="KW-1005">Bacterial flagellum biogenesis</keyword>
<feature type="region of interest" description="Disordered" evidence="4">
    <location>
        <begin position="560"/>
        <end position="592"/>
    </location>
</feature>
<dbReference type="PRINTS" id="PR01007">
    <property type="entry name" value="FLGHOOKFLIK"/>
</dbReference>
<dbReference type="EMBL" id="NTJD01000005">
    <property type="protein sequence ID" value="PCD76572.1"/>
    <property type="molecule type" value="Genomic_DNA"/>
</dbReference>
<reference evidence="6 7" key="1">
    <citation type="submission" date="2017-09" db="EMBL/GenBank/DDBJ databases">
        <title>A multilocus sequence analysis scheme for characterization of bacteria in the genus Thioclava.</title>
        <authorList>
            <person name="Liu Y."/>
            <person name="Shao Z."/>
        </authorList>
    </citation>
    <scope>NUCLEOTIDE SEQUENCE [LARGE SCALE GENOMIC DNA]</scope>
    <source>
        <strain evidence="6 7">CAU 1312</strain>
    </source>
</reference>
<feature type="domain" description="Flagellar hook-length control protein-like C-terminal" evidence="5">
    <location>
        <begin position="488"/>
        <end position="560"/>
    </location>
</feature>
<feature type="compositionally biased region" description="Low complexity" evidence="4">
    <location>
        <begin position="336"/>
        <end position="351"/>
    </location>
</feature>
<protein>
    <recommendedName>
        <fullName evidence="5">Flagellar hook-length control protein-like C-terminal domain-containing protein</fullName>
    </recommendedName>
</protein>
<evidence type="ECO:0000256" key="2">
    <source>
        <dbReference type="ARBA" id="ARBA00009149"/>
    </source>
</evidence>
<comment type="similarity">
    <text evidence="2">Belongs to the FliK family.</text>
</comment>
<comment type="function">
    <text evidence="1">Controls the length of the flagellar hook.</text>
</comment>
<proteinExistence type="inferred from homology"/>
<dbReference type="OrthoDB" id="7203912at2"/>
<dbReference type="InterPro" id="IPR021136">
    <property type="entry name" value="Flagellar_hook_control-like_C"/>
</dbReference>
<gene>
    <name evidence="6" type="ORF">CLN94_08220</name>
</gene>
<evidence type="ECO:0000256" key="3">
    <source>
        <dbReference type="ARBA" id="ARBA00022795"/>
    </source>
</evidence>
<organism evidence="6 7">
    <name type="scientific">Pseudothioclava arenosa</name>
    <dbReference type="NCBI Taxonomy" id="1795308"/>
    <lineage>
        <taxon>Bacteria</taxon>
        <taxon>Pseudomonadati</taxon>
        <taxon>Pseudomonadota</taxon>
        <taxon>Alphaproteobacteria</taxon>
        <taxon>Rhodobacterales</taxon>
        <taxon>Paracoccaceae</taxon>
        <taxon>Pseudothioclava</taxon>
    </lineage>
</organism>
<dbReference type="CDD" id="cd17470">
    <property type="entry name" value="T3SS_Flik_C"/>
    <property type="match status" value="1"/>
</dbReference>
<dbReference type="Gene3D" id="3.30.750.140">
    <property type="match status" value="1"/>
</dbReference>
<feature type="compositionally biased region" description="Low complexity" evidence="4">
    <location>
        <begin position="217"/>
        <end position="226"/>
    </location>
</feature>
<feature type="compositionally biased region" description="Low complexity" evidence="4">
    <location>
        <begin position="452"/>
        <end position="464"/>
    </location>
</feature>
<dbReference type="InterPro" id="IPR001635">
    <property type="entry name" value="Flag_hook_Flik"/>
</dbReference>
<accession>A0A2A4CQP5</accession>
<evidence type="ECO:0000313" key="7">
    <source>
        <dbReference type="Proteomes" id="UP000243507"/>
    </source>
</evidence>
<evidence type="ECO:0000256" key="4">
    <source>
        <dbReference type="SAM" id="MobiDB-lite"/>
    </source>
</evidence>
<feature type="compositionally biased region" description="Basic and acidic residues" evidence="4">
    <location>
        <begin position="248"/>
        <end position="258"/>
    </location>
</feature>
<sequence>MTIALLPEIPVPKRGTGLQPEAQAVLPSSIAGQFHALVWPVPVQAASSEISSERVLPVGSHKPASKEPEVRSGPEPETFVMGPEIPAPQPVFVPAPAHTPIRPQAPAPESAQPEPEQPTGPDAGNSAHFPGHVSGVMPMEPSRPMPLDRAPEDTSRPWLSPTDTPAPALAQPMAPRPTVSSPNSAPMPHPVPSAETAVDQPEHGIAPQNPKASVGLAPAASPTHSPAPIPLTEAIDPLEAPPVAQAADKAEGQADDFTRTPSAGRRSNDELTSSIFVARPMHGSQERPKEDRSTNRMPAQAIPREAATPRAALQPITPATFESPGSFVPDMRQRTADTAVPPDAAAKPADVATEHNARGPTPQPMGAGASNGDNKTEAVVAAPTMRAANEAEPAATQAVTPASRPNPKPNPDVDAAPPLKPSAESAGLTSKPSPEASGETELAPPITPHQTSPASPSSGPAAHANDVARPTTAHAISEQLSVAVAQATDGQIEVSLAPEELGRVKLSLQHGDNGLTVLLQAERPETLELMRRNIELLHRDFRALGYEQITFDFTQNGAGQGSGFHERARPPNTEGNAAPPITPNPPGQELRPVYHPALQAGGLDIRI</sequence>